<evidence type="ECO:0000256" key="8">
    <source>
        <dbReference type="ARBA" id="ARBA00022692"/>
    </source>
</evidence>
<name>A0A2N1JA22_9BASI</name>
<dbReference type="Gene3D" id="1.50.40.10">
    <property type="entry name" value="Mitochondrial carrier domain"/>
    <property type="match status" value="1"/>
</dbReference>
<dbReference type="SUPFAM" id="SSF55073">
    <property type="entry name" value="Nucleotide cyclase"/>
    <property type="match status" value="1"/>
</dbReference>
<dbReference type="EC" id="4.6.1.1" evidence="4"/>
<feature type="compositionally biased region" description="Polar residues" evidence="22">
    <location>
        <begin position="183"/>
        <end position="204"/>
    </location>
</feature>
<dbReference type="InterPro" id="IPR036457">
    <property type="entry name" value="PPM-type-like_dom_sf"/>
</dbReference>
<keyword evidence="13" id="KW-1133">Transmembrane helix</keyword>
<dbReference type="GO" id="GO:0004016">
    <property type="term" value="F:adenylate cyclase activity"/>
    <property type="evidence" value="ECO:0007669"/>
    <property type="project" value="UniProtKB-EC"/>
</dbReference>
<keyword evidence="15" id="KW-0496">Mitochondrion</keyword>
<dbReference type="STRING" id="2020962.A0A2N1JA22"/>
<dbReference type="GO" id="GO:0006171">
    <property type="term" value="P:cAMP biosynthetic process"/>
    <property type="evidence" value="ECO:0007669"/>
    <property type="project" value="UniProtKB-KW"/>
</dbReference>
<dbReference type="InterPro" id="IPR000225">
    <property type="entry name" value="Armadillo"/>
</dbReference>
<dbReference type="SUPFAM" id="SSF52058">
    <property type="entry name" value="L domain-like"/>
    <property type="match status" value="3"/>
</dbReference>
<comment type="subcellular location">
    <subcellularLocation>
        <location evidence="1">Mitochondrion inner membrane</location>
        <topology evidence="1">Multi-pass membrane protein</topology>
    </subcellularLocation>
</comment>
<dbReference type="InterPro" id="IPR018108">
    <property type="entry name" value="MCP_transmembrane"/>
</dbReference>
<dbReference type="Gene3D" id="3.80.10.10">
    <property type="entry name" value="Ribonuclease Inhibitor"/>
    <property type="match status" value="4"/>
</dbReference>
<accession>A0A2N1JA22</accession>
<dbReference type="PANTHER" id="PTHR45671">
    <property type="entry name" value="SOLUTE CARRIER FAMILY 25 (MITOCHONDRIAL CARRIER PHOSPHATE CARRIER), MEMBER 3, LIKE-RELATED-RELATED"/>
    <property type="match status" value="1"/>
</dbReference>
<gene>
    <name evidence="26" type="primary">CYR1</name>
    <name evidence="26" type="ORF">MVES_002513</name>
</gene>
<evidence type="ECO:0000256" key="14">
    <source>
        <dbReference type="ARBA" id="ARBA00022998"/>
    </source>
</evidence>
<dbReference type="InterPro" id="IPR000159">
    <property type="entry name" value="RA_dom"/>
</dbReference>
<dbReference type="FunFam" id="1.50.40.10:FF:000024">
    <property type="entry name" value="MIR1p Mitochondrial phosphate carrier"/>
    <property type="match status" value="1"/>
</dbReference>
<dbReference type="Pfam" id="PF23010">
    <property type="entry name" value="RA_3"/>
    <property type="match status" value="1"/>
</dbReference>
<dbReference type="SMART" id="SM00332">
    <property type="entry name" value="PP2Cc"/>
    <property type="match status" value="1"/>
</dbReference>
<feature type="compositionally biased region" description="Polar residues" evidence="22">
    <location>
        <begin position="109"/>
        <end position="137"/>
    </location>
</feature>
<evidence type="ECO:0000256" key="9">
    <source>
        <dbReference type="ARBA" id="ARBA00022723"/>
    </source>
</evidence>
<dbReference type="PROSITE" id="PS50920">
    <property type="entry name" value="SOLCAR"/>
    <property type="match status" value="3"/>
</dbReference>
<dbReference type="SMART" id="SM00369">
    <property type="entry name" value="LRR_TYP"/>
    <property type="match status" value="12"/>
</dbReference>
<evidence type="ECO:0000256" key="10">
    <source>
        <dbReference type="ARBA" id="ARBA00022737"/>
    </source>
</evidence>
<evidence type="ECO:0000256" key="16">
    <source>
        <dbReference type="ARBA" id="ARBA00023136"/>
    </source>
</evidence>
<keyword evidence="17" id="KW-0456">Lyase</keyword>
<keyword evidence="9" id="KW-0479">Metal-binding</keyword>
<comment type="similarity">
    <text evidence="2">Belongs to the adenylyl cyclase class-3 family.</text>
</comment>
<evidence type="ECO:0000313" key="26">
    <source>
        <dbReference type="EMBL" id="PKI83394.1"/>
    </source>
</evidence>
<keyword evidence="7" id="KW-0433">Leucine-rich repeat</keyword>
<dbReference type="Pfam" id="PF00211">
    <property type="entry name" value="Guanylate_cyc"/>
    <property type="match status" value="1"/>
</dbReference>
<dbReference type="Pfam" id="PF00481">
    <property type="entry name" value="PP2C"/>
    <property type="match status" value="1"/>
</dbReference>
<evidence type="ECO:0000256" key="18">
    <source>
        <dbReference type="ARBA" id="ARBA00032597"/>
    </source>
</evidence>
<dbReference type="GO" id="GO:0035556">
    <property type="term" value="P:intracellular signal transduction"/>
    <property type="evidence" value="ECO:0007669"/>
    <property type="project" value="InterPro"/>
</dbReference>
<keyword evidence="8 21" id="KW-0812">Transmembrane</keyword>
<evidence type="ECO:0000256" key="3">
    <source>
        <dbReference type="ARBA" id="ARBA00006375"/>
    </source>
</evidence>
<keyword evidence="12" id="KW-0460">Magnesium</keyword>
<evidence type="ECO:0000256" key="21">
    <source>
        <dbReference type="PROSITE-ProRule" id="PRU00282"/>
    </source>
</evidence>
<dbReference type="PROSITE" id="PS51746">
    <property type="entry name" value="PPM_2"/>
    <property type="match status" value="1"/>
</dbReference>
<feature type="repeat" description="Solcar" evidence="21">
    <location>
        <begin position="2119"/>
        <end position="2203"/>
    </location>
</feature>
<dbReference type="InterPro" id="IPR003591">
    <property type="entry name" value="Leu-rich_rpt_typical-subtyp"/>
</dbReference>
<dbReference type="InterPro" id="IPR023395">
    <property type="entry name" value="MCP_dom_sf"/>
</dbReference>
<dbReference type="PROSITE" id="PS51450">
    <property type="entry name" value="LRR"/>
    <property type="match status" value="2"/>
</dbReference>
<feature type="domain" description="Guanylate cyclase" evidence="23">
    <location>
        <begin position="1613"/>
        <end position="1749"/>
    </location>
</feature>
<feature type="repeat" description="ARM" evidence="20">
    <location>
        <begin position="882"/>
        <end position="911"/>
    </location>
</feature>
<evidence type="ECO:0000256" key="17">
    <source>
        <dbReference type="ARBA" id="ARBA00023239"/>
    </source>
</evidence>
<dbReference type="InterPro" id="IPR001611">
    <property type="entry name" value="Leu-rich_rpt"/>
</dbReference>
<evidence type="ECO:0000256" key="1">
    <source>
        <dbReference type="ARBA" id="ARBA00004448"/>
    </source>
</evidence>
<keyword evidence="16 21" id="KW-0472">Membrane</keyword>
<feature type="repeat" description="Solcar" evidence="21">
    <location>
        <begin position="2021"/>
        <end position="2106"/>
    </location>
</feature>
<dbReference type="SMART" id="SM00364">
    <property type="entry name" value="LRR_BAC"/>
    <property type="match status" value="5"/>
</dbReference>
<evidence type="ECO:0000256" key="7">
    <source>
        <dbReference type="ARBA" id="ARBA00022614"/>
    </source>
</evidence>
<dbReference type="InterPro" id="IPR044677">
    <property type="entry name" value="SLC25A3/Pic2/Mir1-like"/>
</dbReference>
<dbReference type="InterPro" id="IPR001932">
    <property type="entry name" value="PPM-type_phosphatase-like_dom"/>
</dbReference>
<comment type="similarity">
    <text evidence="3">Belongs to the mitochondrial carrier (TC 2.A.29) family.</text>
</comment>
<feature type="repeat" description="Solcar" evidence="21">
    <location>
        <begin position="2219"/>
        <end position="2304"/>
    </location>
</feature>
<evidence type="ECO:0000256" key="19">
    <source>
        <dbReference type="ARBA" id="ARBA00032637"/>
    </source>
</evidence>
<evidence type="ECO:0000256" key="6">
    <source>
        <dbReference type="ARBA" id="ARBA00022448"/>
    </source>
</evidence>
<dbReference type="GO" id="GO:0046872">
    <property type="term" value="F:metal ion binding"/>
    <property type="evidence" value="ECO:0007669"/>
    <property type="project" value="UniProtKB-KW"/>
</dbReference>
<dbReference type="InterPro" id="IPR029787">
    <property type="entry name" value="Nucleotide_cyclase"/>
</dbReference>
<evidence type="ECO:0000256" key="12">
    <source>
        <dbReference type="ARBA" id="ARBA00022842"/>
    </source>
</evidence>
<dbReference type="InterPro" id="IPR055071">
    <property type="entry name" value="RA_PHLPP-like"/>
</dbReference>
<dbReference type="Gene3D" id="3.60.40.10">
    <property type="entry name" value="PPM-type phosphatase domain"/>
    <property type="match status" value="1"/>
</dbReference>
<proteinExistence type="inferred from homology"/>
<dbReference type="Pfam" id="PF13855">
    <property type="entry name" value="LRR_8"/>
    <property type="match status" value="2"/>
</dbReference>
<feature type="domain" description="PPM-type phosphatase" evidence="25">
    <location>
        <begin position="1259"/>
        <end position="1561"/>
    </location>
</feature>
<feature type="region of interest" description="Disordered" evidence="22">
    <location>
        <begin position="23"/>
        <end position="161"/>
    </location>
</feature>
<dbReference type="PROSITE" id="PS50176">
    <property type="entry name" value="ARM_REPEAT"/>
    <property type="match status" value="1"/>
</dbReference>
<dbReference type="PROSITE" id="PS50125">
    <property type="entry name" value="GUANYLATE_CYCLASE_2"/>
    <property type="match status" value="1"/>
</dbReference>
<dbReference type="GO" id="GO:1990547">
    <property type="term" value="P:mitochondrial phosphate ion transmembrane transport"/>
    <property type="evidence" value="ECO:0007669"/>
    <property type="project" value="InterPro"/>
</dbReference>
<dbReference type="EMBL" id="KZ454991">
    <property type="protein sequence ID" value="PKI83394.1"/>
    <property type="molecule type" value="Genomic_DNA"/>
</dbReference>
<feature type="region of interest" description="Disordered" evidence="22">
    <location>
        <begin position="180"/>
        <end position="212"/>
    </location>
</feature>
<evidence type="ECO:0000256" key="13">
    <source>
        <dbReference type="ARBA" id="ARBA00022989"/>
    </source>
</evidence>
<evidence type="ECO:0000259" key="24">
    <source>
        <dbReference type="PROSITE" id="PS50200"/>
    </source>
</evidence>
<dbReference type="Pfam" id="PF00153">
    <property type="entry name" value="Mito_carr"/>
    <property type="match status" value="3"/>
</dbReference>
<dbReference type="OrthoDB" id="2021138at2759"/>
<organism evidence="26 27">
    <name type="scientific">Malassezia vespertilionis</name>
    <dbReference type="NCBI Taxonomy" id="2020962"/>
    <lineage>
        <taxon>Eukaryota</taxon>
        <taxon>Fungi</taxon>
        <taxon>Dikarya</taxon>
        <taxon>Basidiomycota</taxon>
        <taxon>Ustilaginomycotina</taxon>
        <taxon>Malasseziomycetes</taxon>
        <taxon>Malasseziales</taxon>
        <taxon>Malasseziaceae</taxon>
        <taxon>Malassezia</taxon>
    </lineage>
</organism>
<evidence type="ECO:0000259" key="25">
    <source>
        <dbReference type="PROSITE" id="PS51746"/>
    </source>
</evidence>
<evidence type="ECO:0000313" key="27">
    <source>
        <dbReference type="Proteomes" id="UP000232875"/>
    </source>
</evidence>
<dbReference type="GO" id="GO:0005315">
    <property type="term" value="F:phosphate transmembrane transporter activity"/>
    <property type="evidence" value="ECO:0007669"/>
    <property type="project" value="InterPro"/>
</dbReference>
<evidence type="ECO:0000256" key="5">
    <source>
        <dbReference type="ARBA" id="ARBA00021420"/>
    </source>
</evidence>
<dbReference type="Proteomes" id="UP000232875">
    <property type="component" value="Unassembled WGS sequence"/>
</dbReference>
<keyword evidence="14" id="KW-0115">cAMP biosynthesis</keyword>
<dbReference type="CDD" id="cd07302">
    <property type="entry name" value="CHD"/>
    <property type="match status" value="1"/>
</dbReference>
<dbReference type="PANTHER" id="PTHR45671:SF12">
    <property type="entry name" value="MITOCHONDRIAL PHOSPHATE CARRIER PROTEIN"/>
    <property type="match status" value="1"/>
</dbReference>
<dbReference type="Pfam" id="PF00560">
    <property type="entry name" value="LRR_1"/>
    <property type="match status" value="1"/>
</dbReference>
<feature type="domain" description="Ras-associating" evidence="24">
    <location>
        <begin position="563"/>
        <end position="665"/>
    </location>
</feature>
<evidence type="ECO:0000259" key="23">
    <source>
        <dbReference type="PROSITE" id="PS50125"/>
    </source>
</evidence>
<feature type="compositionally biased region" description="Basic and acidic residues" evidence="22">
    <location>
        <begin position="46"/>
        <end position="58"/>
    </location>
</feature>
<sequence>MGETELDAKPPDPENGVIEQKVAQTKREDATLHSFIAPWQQPSTPSHERRSTAAERVHTSPHAPSDADAPKHRPRNPLQLFRSSSTKSESGEQKRSRFRAPRSGHGLTDSLTRTRNRIWSKTQKSFSPSLSNSTPDSNPALHDTHRSSLTESPAVTAERGSALGIQLDTDLKYIDDIVDRNKSSNPRTPFENVSPTHSLSTTRPPSLANYSPRIAPESNVVFSAHSASPRTRSITYLNTETPECSSRHGSLEYVRRPSTISQQTSGSDRSESLARVAVPLHATQGWNPAYLRTEPSMTSNTLQSMATSASSSWTAPDSWAVQSQADTFAPLRNIGAEYTDDDVNTTSISPPPPPLSVNLARENQRSSVQTSLVIVYEPVSAAEPPRTDTPPAAEAESHKRRLFHGRRGHSHFKLDALFAPDLATHMPRSRTSTHDIDAHASDTSEDTFSPSNQHSVGISAKNAAALNGAAAVGRTVLSKGIRLNNIYHPHLSFRRFRHRSHGDSVSTRADSLEEEAPVQMRGSIWQVQRQSSAGLASGADEVSVTNIPALWDLPEHMDENLQPKQFLRIYRQDDSFLTIACSMESTTNEIVPVLLQQAGLSEAKGYGLFWYEKGADRPLAPTERPARILRRRLVQAGYSQMDRLNELGREDMSHIARFVFRPDRAPTLPLTGSQEEAFKHLNLQSMHLTMIPVFVYQYARWIVSLDLSRNPLTDLPVDFVQRCTRLRMLCLSTLALKWIPESVAHFPTLTHLDVSTNRVHDLSNVNLDRLNELAVVRMLNNRLSSLPTYMVYMHALRHVNLSNNRFDQFPSILCEMRNLEDLDLSFNTITFIPHEIANLTKLRRLVLMGNSLAPLPESMMRLCELHTVDVRNCNLSFFGSLSTLPKLVVLLASNNNITTVDTHVTSTLENLMLAHNPLSRADFTATSVARLTQLDLSFANLSVLDENLFRSLPSLTHLILDHNQFTSLPPLDHLGALEYLSCAANALNQLPEGVGKLSLLQCLNVQNNNLRCLPQSIWDCGSLYKLNASSNLLDTLPIPPQPILPQPIAQKESNARSMPLRYSLVVLRLADNLLTDDVFPLLALFGELEVLNLSMNEIFEVPSGALANLAELRELFLSGNKLNALPAEDLERMQRLETLFVNGNRIRSLPVELGRLKQLHSLDVGNNVLKYNIANWHYEWNWNANPELRYLNLSGNQRFEIRPKMFEVDGQEKNMANFHRTRHLRLLGLMEVTMTHQPLPDENDHRRVRTTFSSINRMPYGIADNLGKSLTLRIFDIVVPQYRGSSYEAMYGFFEGIDPTDRTCGHIARYISEHAAATLATELQRLGLPLGAKDASPCFAEETIPTALRRAFLRLNQEYSEHVLNMDTVRRPEHMQDPTTAHTGSQELFWGWPATSNNANKRNWHACCTAILVYMRGHTMYIANVGDALGVLSRADASVCLLGTKHEPLSREETKRIRDAEGWVSLRGYVNDELHVGRAFGHFEMTPIMSACPTVQHIQLTDSDEFVILANNELWRFVSFQMAVDIARMDREQPRLASQKLRDIALGYGASENLLVMVVAVGALFHKHLATDHTHIRDSQFFSKTSGLRTRMITDSTLARLEREIMPPIGHIALVFTDIKNSTLLWETNPGMHTAIRLHNELLRRQMRSNGGYEAKTEGDSFVVSFQSVAAALLWCFNVQLRLLTIDWPQEILDSYEGKPVYDDDGTLIHRGLRVRMGIHFGTPVCEVDPVNNRMDYFGPMVNRTARISSAADGGQIFASRDVVNELEKLLAMYDEPERIEKDHSGHGDDLLEQQTSRDLVFLRRMGFEIIATGEHRLKGIEIPEHISLVYPTTLRARFTNLPDVYPKVSATQMYVPTKELLELDQVKQLEMLCLRLEALSDGTCFPGIIPQDLQEQTSSGEIQTQAPTARNLIVEQCLARYPELLIIATREEATDAELIHVLAQLVTRINNSISTLLLGSSQMMEILGTCKPSAEEGHVGKFVFVTHYVDNIMSYSQNFVGATYPVPAVLEKPKEHSGLALYSRFALAGAVCCSVTHGAMTPIDVIKTRIQLDPAVYNKGMFGTLRQIVAGEGAGALLTGVGPTFAGYFLQGGLKFGGYEIFKKMIVEKIGIDAAQQNRMSVYLGASAAAEFVADIALCPLEATRIRLVSQPTFANGLMGGFARIAREEGLRGFYAGFGPILLKQVPYNMAKFATMEVVLEKLLSVTNRTKLSLSPREATVYNLGSGLIAGFAAATISQPADTLLSKINKTKGLPGESTASRLAGMAKELGVKGLFTGLSTRLVMVGTLTALQFGIYGDLKQYLGATNAVEISKVVA</sequence>
<dbReference type="Gene3D" id="3.30.70.1230">
    <property type="entry name" value="Nucleotide cyclase"/>
    <property type="match status" value="1"/>
</dbReference>
<dbReference type="CDD" id="cd17214">
    <property type="entry name" value="RA_CYR1_like"/>
    <property type="match status" value="1"/>
</dbReference>
<dbReference type="PROSITE" id="PS50200">
    <property type="entry name" value="RA"/>
    <property type="match status" value="1"/>
</dbReference>
<dbReference type="SUPFAM" id="SSF81606">
    <property type="entry name" value="PP2C-like"/>
    <property type="match status" value="1"/>
</dbReference>
<dbReference type="SMART" id="SM00365">
    <property type="entry name" value="LRR_SD22"/>
    <property type="match status" value="6"/>
</dbReference>
<protein>
    <recommendedName>
        <fullName evidence="5">Adenylate cyclase</fullName>
        <ecNumber evidence="4">4.6.1.1</ecNumber>
    </recommendedName>
    <alternativeName>
        <fullName evidence="18">ATP pyrophosphate-lyase</fullName>
    </alternativeName>
    <alternativeName>
        <fullName evidence="19">Adenylyl cyclase</fullName>
    </alternativeName>
</protein>
<evidence type="ECO:0000256" key="20">
    <source>
        <dbReference type="PROSITE-ProRule" id="PRU00259"/>
    </source>
</evidence>
<keyword evidence="11" id="KW-0999">Mitochondrion inner membrane</keyword>
<dbReference type="SUPFAM" id="SSF103506">
    <property type="entry name" value="Mitochondrial carrier"/>
    <property type="match status" value="1"/>
</dbReference>
<reference evidence="26 27" key="1">
    <citation type="submission" date="2017-10" db="EMBL/GenBank/DDBJ databases">
        <title>A novel species of cold-tolerant Malassezia isolated from bats.</title>
        <authorList>
            <person name="Lorch J.M."/>
            <person name="Palmer J.M."/>
            <person name="Vanderwolf K.J."/>
            <person name="Schmidt K.Z."/>
            <person name="Verant M.L."/>
            <person name="Weller T.J."/>
            <person name="Blehert D.S."/>
        </authorList>
    </citation>
    <scope>NUCLEOTIDE SEQUENCE [LARGE SCALE GENOMIC DNA]</scope>
    <source>
        <strain evidence="26 27">NWHC:44797-103</strain>
    </source>
</reference>
<dbReference type="InterPro" id="IPR032675">
    <property type="entry name" value="LRR_dom_sf"/>
</dbReference>
<dbReference type="SMART" id="SM00044">
    <property type="entry name" value="CYCc"/>
    <property type="match status" value="1"/>
</dbReference>
<evidence type="ECO:0000256" key="15">
    <source>
        <dbReference type="ARBA" id="ARBA00023128"/>
    </source>
</evidence>
<evidence type="ECO:0000256" key="22">
    <source>
        <dbReference type="SAM" id="MobiDB-lite"/>
    </source>
</evidence>
<dbReference type="InterPro" id="IPR001054">
    <property type="entry name" value="A/G_cyclase"/>
</dbReference>
<evidence type="ECO:0000256" key="2">
    <source>
        <dbReference type="ARBA" id="ARBA00005381"/>
    </source>
</evidence>
<keyword evidence="10" id="KW-0677">Repeat</keyword>
<keyword evidence="6" id="KW-0813">Transport</keyword>
<evidence type="ECO:0000256" key="4">
    <source>
        <dbReference type="ARBA" id="ARBA00012201"/>
    </source>
</evidence>
<evidence type="ECO:0000256" key="11">
    <source>
        <dbReference type="ARBA" id="ARBA00022792"/>
    </source>
</evidence>
<dbReference type="CDD" id="cd00143">
    <property type="entry name" value="PP2Cc"/>
    <property type="match status" value="1"/>
</dbReference>
<dbReference type="GO" id="GO:0005743">
    <property type="term" value="C:mitochondrial inner membrane"/>
    <property type="evidence" value="ECO:0007669"/>
    <property type="project" value="UniProtKB-SubCell"/>
</dbReference>
<keyword evidence="27" id="KW-1185">Reference proteome</keyword>